<keyword evidence="2" id="KW-1015">Disulfide bond</keyword>
<evidence type="ECO:0000313" key="9">
    <source>
        <dbReference type="Proteomes" id="UP000285301"/>
    </source>
</evidence>
<dbReference type="InterPro" id="IPR002172">
    <property type="entry name" value="LDrepeatLR_classA_rpt"/>
</dbReference>
<keyword evidence="1" id="KW-0677">Repeat</keyword>
<evidence type="ECO:0000256" key="3">
    <source>
        <dbReference type="PROSITE-ProRule" id="PRU00059"/>
    </source>
</evidence>
<evidence type="ECO:0000313" key="7">
    <source>
        <dbReference type="EMBL" id="RWS02606.1"/>
    </source>
</evidence>
<keyword evidence="7" id="KW-0449">Lipoprotein</keyword>
<evidence type="ECO:0000259" key="5">
    <source>
        <dbReference type="PROSITE" id="PS01180"/>
    </source>
</evidence>
<dbReference type="CDD" id="cd00112">
    <property type="entry name" value="LDLa"/>
    <property type="match status" value="1"/>
</dbReference>
<dbReference type="EMBL" id="NCKU01007484">
    <property type="protein sequence ID" value="RWS02604.1"/>
    <property type="molecule type" value="Genomic_DNA"/>
</dbReference>
<feature type="domain" description="CUB" evidence="5">
    <location>
        <begin position="79"/>
        <end position="211"/>
    </location>
</feature>
<dbReference type="OrthoDB" id="10020456at2759"/>
<feature type="non-terminal residue" evidence="7">
    <location>
        <position position="1"/>
    </location>
</feature>
<comment type="caution">
    <text evidence="7">The sequence shown here is derived from an EMBL/GenBank/DDBJ whole genome shotgun (WGS) entry which is preliminary data.</text>
</comment>
<dbReference type="Gene3D" id="2.60.120.290">
    <property type="entry name" value="Spermadhesin, CUB domain"/>
    <property type="match status" value="2"/>
</dbReference>
<feature type="transmembrane region" description="Helical" evidence="4">
    <location>
        <begin position="274"/>
        <end position="296"/>
    </location>
</feature>
<dbReference type="EMBL" id="NCKU01007482">
    <property type="protein sequence ID" value="RWS02606.1"/>
    <property type="molecule type" value="Genomic_DNA"/>
</dbReference>
<keyword evidence="7" id="KW-0675">Receptor</keyword>
<feature type="non-terminal residue" evidence="7">
    <location>
        <position position="401"/>
    </location>
</feature>
<dbReference type="CDD" id="cd00041">
    <property type="entry name" value="CUB"/>
    <property type="match status" value="2"/>
</dbReference>
<accession>A0A3S3Q393</accession>
<evidence type="ECO:0000256" key="4">
    <source>
        <dbReference type="SAM" id="Phobius"/>
    </source>
</evidence>
<keyword evidence="9" id="KW-1185">Reference proteome</keyword>
<evidence type="ECO:0000256" key="2">
    <source>
        <dbReference type="ARBA" id="ARBA00023157"/>
    </source>
</evidence>
<evidence type="ECO:0000256" key="1">
    <source>
        <dbReference type="ARBA" id="ARBA00022737"/>
    </source>
</evidence>
<keyword evidence="4" id="KW-0812">Transmembrane</keyword>
<dbReference type="InterPro" id="IPR035914">
    <property type="entry name" value="Sperma_CUB_dom_sf"/>
</dbReference>
<dbReference type="STRING" id="1965070.A0A3S3Q393"/>
<proteinExistence type="predicted"/>
<dbReference type="SMART" id="SM00042">
    <property type="entry name" value="CUB"/>
    <property type="match status" value="1"/>
</dbReference>
<dbReference type="PANTHER" id="PTHR24251">
    <property type="entry name" value="OVOCHYMASE-RELATED"/>
    <property type="match status" value="1"/>
</dbReference>
<dbReference type="SUPFAM" id="SSF49854">
    <property type="entry name" value="Spermadhesin, CUB domain"/>
    <property type="match status" value="2"/>
</dbReference>
<reference evidence="7 9" key="1">
    <citation type="journal article" date="2018" name="Gigascience">
        <title>Genomes of trombidid mites reveal novel predicted allergens and laterally-transferred genes associated with secondary metabolism.</title>
        <authorList>
            <person name="Dong X."/>
            <person name="Chaisiri K."/>
            <person name="Xia D."/>
            <person name="Armstrong S.D."/>
            <person name="Fang Y."/>
            <person name="Donnelly M.J."/>
            <person name="Kadowaki T."/>
            <person name="McGarry J.W."/>
            <person name="Darby A.C."/>
            <person name="Makepeace B.L."/>
        </authorList>
    </citation>
    <scope>NUCLEOTIDE SEQUENCE [LARGE SCALE GENOMIC DNA]</scope>
    <source>
        <strain evidence="7">UoL-WK</strain>
    </source>
</reference>
<name>A0A3S3Q393_9ACAR</name>
<protein>
    <submittedName>
        <fullName evidence="7">CUB domain low-density lipoprotein receptor domain class A-like protein</fullName>
    </submittedName>
</protein>
<dbReference type="Pfam" id="PF00431">
    <property type="entry name" value="CUB"/>
    <property type="match status" value="2"/>
</dbReference>
<organism evidence="7 9">
    <name type="scientific">Dinothrombium tinctorium</name>
    <dbReference type="NCBI Taxonomy" id="1965070"/>
    <lineage>
        <taxon>Eukaryota</taxon>
        <taxon>Metazoa</taxon>
        <taxon>Ecdysozoa</taxon>
        <taxon>Arthropoda</taxon>
        <taxon>Chelicerata</taxon>
        <taxon>Arachnida</taxon>
        <taxon>Acari</taxon>
        <taxon>Acariformes</taxon>
        <taxon>Trombidiformes</taxon>
        <taxon>Prostigmata</taxon>
        <taxon>Anystina</taxon>
        <taxon>Parasitengona</taxon>
        <taxon>Trombidioidea</taxon>
        <taxon>Trombidiidae</taxon>
        <taxon>Dinothrombium</taxon>
    </lineage>
</organism>
<dbReference type="PANTHER" id="PTHR24251:SF37">
    <property type="entry name" value="CUB DOMAIN-CONTAINING PROTEIN"/>
    <property type="match status" value="1"/>
</dbReference>
<keyword evidence="4" id="KW-0472">Membrane</keyword>
<feature type="domain" description="CUB" evidence="5">
    <location>
        <begin position="1"/>
        <end position="61"/>
    </location>
</feature>
<reference evidence="7" key="2">
    <citation type="submission" date="2018-11" db="EMBL/GenBank/DDBJ databases">
        <title>Trombidioid mite genomics.</title>
        <authorList>
            <person name="Dong X."/>
        </authorList>
    </citation>
    <scope>NUCLEOTIDE SEQUENCE</scope>
    <source>
        <strain evidence="7">UoL-WK</strain>
    </source>
</reference>
<sequence>CLKDYIDVSTITIYNVKRLLGRYCGSKVPSPILSMHPKTEIIFRTNHAVSSTGFHGIFTFIDESTVGPPPSTISTIRGCGGIEKGFGGIITTPNYPLAFPRKIDCMWLIRVQQDEHIYLRVVDLQLFGSIANCKDAHLAIYDGYENFDYDPKEPKKYCGDLKYYKSVDDKVELSARNRLLVRFKSDITAPQWEDQVASQETVGFKLVWTAVRFKAKGECPDFLCQSSEFCLNPKVGAKCPQTFFFCIDRSLLCNGVPNCSEQDTTDEDKCAMSILAGAGIGAATLSLLLIICCCCCRRHSRSNGRRRRKPSSGSSKINLQLSDGSMQLRQLEHSPTYGSRPDGLSFFSNSSTVIGNRSQSPVEANNGDMMNCSIHGPRGLLQVPASIHHTAFQQSEFPTDV</sequence>
<dbReference type="InterPro" id="IPR000859">
    <property type="entry name" value="CUB_dom"/>
</dbReference>
<comment type="caution">
    <text evidence="3">Lacks conserved residue(s) required for the propagation of feature annotation.</text>
</comment>
<keyword evidence="4" id="KW-1133">Transmembrane helix</keyword>
<evidence type="ECO:0000313" key="8">
    <source>
        <dbReference type="EMBL" id="RWS03722.1"/>
    </source>
</evidence>
<gene>
    <name evidence="6" type="ORF">B4U79_00754</name>
    <name evidence="7" type="ORF">B4U79_07962</name>
    <name evidence="8" type="ORF">B4U79_09489</name>
</gene>
<dbReference type="AlphaFoldDB" id="A0A3S3Q393"/>
<dbReference type="EMBL" id="NCKU01006215">
    <property type="protein sequence ID" value="RWS03722.1"/>
    <property type="molecule type" value="Genomic_DNA"/>
</dbReference>
<dbReference type="Proteomes" id="UP000285301">
    <property type="component" value="Unassembled WGS sequence"/>
</dbReference>
<dbReference type="PROSITE" id="PS01180">
    <property type="entry name" value="CUB"/>
    <property type="match status" value="2"/>
</dbReference>
<evidence type="ECO:0000313" key="6">
    <source>
        <dbReference type="EMBL" id="RWS02604.1"/>
    </source>
</evidence>